<evidence type="ECO:0000313" key="2">
    <source>
        <dbReference type="Proteomes" id="UP000005234"/>
    </source>
</evidence>
<dbReference type="Proteomes" id="UP000005234">
    <property type="component" value="Chromosome"/>
</dbReference>
<proteinExistence type="predicted"/>
<keyword evidence="2" id="KW-1185">Reference proteome</keyword>
<accession>H8L090</accession>
<dbReference type="AlphaFoldDB" id="H8L090"/>
<gene>
    <name evidence="1" type="ordered locus">Fraau_2792</name>
</gene>
<dbReference type="HOGENOM" id="CLU_2193126_0_0_6"/>
<reference evidence="1" key="1">
    <citation type="submission" date="2012-02" db="EMBL/GenBank/DDBJ databases">
        <title>The complete genome of Frateuria aurantia DSM 6220.</title>
        <authorList>
            <consortium name="US DOE Joint Genome Institute (JGI-PGF)"/>
            <person name="Lucas S."/>
            <person name="Copeland A."/>
            <person name="Lapidus A."/>
            <person name="Glavina del Rio T."/>
            <person name="Dalin E."/>
            <person name="Tice H."/>
            <person name="Bruce D."/>
            <person name="Goodwin L."/>
            <person name="Pitluck S."/>
            <person name="Peters L."/>
            <person name="Ovchinnikova G."/>
            <person name="Teshima H."/>
            <person name="Kyrpides N."/>
            <person name="Mavromatis K."/>
            <person name="Ivanova N."/>
            <person name="Brettin T."/>
            <person name="Detter J.C."/>
            <person name="Han C."/>
            <person name="Larimer F."/>
            <person name="Land M."/>
            <person name="Hauser L."/>
            <person name="Markowitz V."/>
            <person name="Cheng J.-F."/>
            <person name="Hugenholtz P."/>
            <person name="Woyke T."/>
            <person name="Wu D."/>
            <person name="Brambilla E."/>
            <person name="Klenk H.-P."/>
            <person name="Eisen J.A."/>
        </authorList>
    </citation>
    <scope>NUCLEOTIDE SEQUENCE</scope>
    <source>
        <strain evidence="1">DSM 6220</strain>
    </source>
</reference>
<dbReference type="KEGG" id="fau:Fraau_2792"/>
<organism evidence="1 2">
    <name type="scientific">Frateuria aurantia (strain ATCC 33424 / DSM 6220 / KCTC 2777 / LMG 1558 / NBRC 3245 / NCIMB 13370)</name>
    <name type="common">Acetobacter aurantius</name>
    <dbReference type="NCBI Taxonomy" id="767434"/>
    <lineage>
        <taxon>Bacteria</taxon>
        <taxon>Pseudomonadati</taxon>
        <taxon>Pseudomonadota</taxon>
        <taxon>Gammaproteobacteria</taxon>
        <taxon>Lysobacterales</taxon>
        <taxon>Rhodanobacteraceae</taxon>
        <taxon>Frateuria</taxon>
    </lineage>
</organism>
<name>H8L090_FRAAD</name>
<sequence length="108" mass="12262">MTGLNTDRHEAIHQLLYQGCRLDGNHRATGAVWRARDLHPHRKLPLPGLRAKTENISARTCPVIRMRCHHNAAGKLSMASPCTRPGRIIQDATTRRPSTQVMRRRRPS</sequence>
<protein>
    <submittedName>
        <fullName evidence="1">Uncharacterized protein</fullName>
    </submittedName>
</protein>
<dbReference type="EMBL" id="CP003350">
    <property type="protein sequence ID" value="AFC87128.1"/>
    <property type="molecule type" value="Genomic_DNA"/>
</dbReference>
<evidence type="ECO:0000313" key="1">
    <source>
        <dbReference type="EMBL" id="AFC87128.1"/>
    </source>
</evidence>